<evidence type="ECO:0000313" key="3">
    <source>
        <dbReference type="Proteomes" id="UP000007322"/>
    </source>
</evidence>
<dbReference type="PRINTS" id="PR00411">
    <property type="entry name" value="PNDRDTASEI"/>
</dbReference>
<organism evidence="2 3">
    <name type="scientific">Thermothelomyces thermophilus (strain ATCC 42464 / BCRC 31852 / DSM 1799)</name>
    <name type="common">Sporotrichum thermophile</name>
    <dbReference type="NCBI Taxonomy" id="573729"/>
    <lineage>
        <taxon>Eukaryota</taxon>
        <taxon>Fungi</taxon>
        <taxon>Dikarya</taxon>
        <taxon>Ascomycota</taxon>
        <taxon>Pezizomycotina</taxon>
        <taxon>Sordariomycetes</taxon>
        <taxon>Sordariomycetidae</taxon>
        <taxon>Sordariales</taxon>
        <taxon>Chaetomiaceae</taxon>
        <taxon>Thermothelomyces</taxon>
    </lineage>
</organism>
<dbReference type="eggNOG" id="KOG1399">
    <property type="taxonomic scope" value="Eukaryota"/>
</dbReference>
<keyword evidence="3" id="KW-1185">Reference proteome</keyword>
<dbReference type="InterPro" id="IPR036188">
    <property type="entry name" value="FAD/NAD-bd_sf"/>
</dbReference>
<dbReference type="Proteomes" id="UP000007322">
    <property type="component" value="Chromosome 5"/>
</dbReference>
<dbReference type="KEGG" id="mtm:MYCTH_108836"/>
<dbReference type="AlphaFoldDB" id="G2QJ45"/>
<accession>G2QJ45</accession>
<evidence type="ECO:0000256" key="1">
    <source>
        <dbReference type="ARBA" id="ARBA00023002"/>
    </source>
</evidence>
<dbReference type="EMBL" id="CP003006">
    <property type="protein sequence ID" value="AEO59620.1"/>
    <property type="molecule type" value="Genomic_DNA"/>
</dbReference>
<dbReference type="GO" id="GO:0004497">
    <property type="term" value="F:monooxygenase activity"/>
    <property type="evidence" value="ECO:0007669"/>
    <property type="project" value="TreeGrafter"/>
</dbReference>
<sequence length="641" mass="70334">MTIPPSERVVPGSVNLAPAPWPASATTPAVSVDAPRVAADLVAALNTALAGGNYAAAADLFLPDPGPANGDGASPSSFWRDHLVLSWRLRTLKGRDKIREFLEAQLGGPGGGKVVRFQVDSSSEFRRPQTAEFRPLGGVTGVQFFVRVEREDGVAGRVGRGVVRMVEAEPGVWKVWTLFTTLEEVKGSEERKGERRERGVQHGAIGGRRNWAERRRAESEFVGTEPVVLIIGAGQGGLTAAARLKMLGIPALIIDKNSAVGDNWRKRYHQLVLHDPVWYDHMPYVPFPDFWPIFTPKDKLADWFEAYVKALELNVWTESEMVSSSWNDAKQLWAVQIKRARASGQEIRTFHPKHIIIATGHSGRPHMPSIPGMESFKGDLLCHSGSFPGAKEGRKGKKAVVVGACNSSMDICQDYVEKGYDVTMVQRSSTYVISSETALKVTLAVLYEENGPPVEDSDIAVWGWPSEVLKSLQVDLAAISVARDREMLDGLDKAGFKIDMGPSGGGLFIKYLQRGGGYYIDVGGAKLIIDGKIKVKHGQEISQVLPTGLKFEDGSEVQADEIVFATGYDNMRTTAKEILGDELPDQVGDVWGWDQEGEMRTIWTHSGHPGLWFHGGNLAFCRYYSRLVALQILARLKGFET</sequence>
<dbReference type="RefSeq" id="XP_003664865.1">
    <property type="nucleotide sequence ID" value="XM_003664817.1"/>
</dbReference>
<reference evidence="2 3" key="1">
    <citation type="journal article" date="2011" name="Nat. Biotechnol.">
        <title>Comparative genomic analysis of the thermophilic biomass-degrading fungi Myceliophthora thermophila and Thielavia terrestris.</title>
        <authorList>
            <person name="Berka R.M."/>
            <person name="Grigoriev I.V."/>
            <person name="Otillar R."/>
            <person name="Salamov A."/>
            <person name="Grimwood J."/>
            <person name="Reid I."/>
            <person name="Ishmael N."/>
            <person name="John T."/>
            <person name="Darmond C."/>
            <person name="Moisan M.-C."/>
            <person name="Henrissat B."/>
            <person name="Coutinho P.M."/>
            <person name="Lombard V."/>
            <person name="Natvig D.O."/>
            <person name="Lindquist E."/>
            <person name="Schmutz J."/>
            <person name="Lucas S."/>
            <person name="Harris P."/>
            <person name="Powlowski J."/>
            <person name="Bellemare A."/>
            <person name="Taylor D."/>
            <person name="Butler G."/>
            <person name="de Vries R.P."/>
            <person name="Allijn I.E."/>
            <person name="van den Brink J."/>
            <person name="Ushinsky S."/>
            <person name="Storms R."/>
            <person name="Powell A.J."/>
            <person name="Paulsen I.T."/>
            <person name="Elbourne L.D.H."/>
            <person name="Baker S.E."/>
            <person name="Magnuson J."/>
            <person name="LaBoissiere S."/>
            <person name="Clutterbuck A.J."/>
            <person name="Martinez D."/>
            <person name="Wogulis M."/>
            <person name="de Leon A.L."/>
            <person name="Rey M.W."/>
            <person name="Tsang A."/>
        </authorList>
    </citation>
    <scope>NUCLEOTIDE SEQUENCE [LARGE SCALE GENOMIC DNA]</scope>
    <source>
        <strain evidence="3">ATCC 42464 / BCRC 31852 / DSM 1799</strain>
    </source>
</reference>
<dbReference type="PANTHER" id="PTHR43539:SF68">
    <property type="entry name" value="FLAVIN-BINDING MONOOXYGENASE-LIKE PROTEIN (AFU_ORTHOLOGUE AFUA_4G09220)"/>
    <property type="match status" value="1"/>
</dbReference>
<dbReference type="GO" id="GO:0050660">
    <property type="term" value="F:flavin adenine dinucleotide binding"/>
    <property type="evidence" value="ECO:0007669"/>
    <property type="project" value="TreeGrafter"/>
</dbReference>
<dbReference type="PANTHER" id="PTHR43539">
    <property type="entry name" value="FLAVIN-BINDING MONOOXYGENASE-LIKE PROTEIN (AFU_ORTHOLOGUE AFUA_4G09220)"/>
    <property type="match status" value="1"/>
</dbReference>
<gene>
    <name evidence="2" type="ORF">MYCTH_108836</name>
</gene>
<proteinExistence type="predicted"/>
<dbReference type="GeneID" id="11506737"/>
<keyword evidence="1" id="KW-0560">Oxidoreductase</keyword>
<dbReference type="SUPFAM" id="SSF51905">
    <property type="entry name" value="FAD/NAD(P)-binding domain"/>
    <property type="match status" value="1"/>
</dbReference>
<protein>
    <submittedName>
        <fullName evidence="2">Oxidoreductase-like protein</fullName>
    </submittedName>
</protein>
<dbReference type="Pfam" id="PF13738">
    <property type="entry name" value="Pyr_redox_3"/>
    <property type="match status" value="1"/>
</dbReference>
<dbReference type="Gene3D" id="3.50.50.60">
    <property type="entry name" value="FAD/NAD(P)-binding domain"/>
    <property type="match status" value="1"/>
</dbReference>
<dbReference type="OrthoDB" id="74360at2759"/>
<name>G2QJ45_THET4</name>
<dbReference type="InParanoid" id="G2QJ45"/>
<dbReference type="VEuPathDB" id="FungiDB:MYCTH_108836"/>
<dbReference type="InterPro" id="IPR050982">
    <property type="entry name" value="Auxin_biosynth/cation_transpt"/>
</dbReference>
<evidence type="ECO:0000313" key="2">
    <source>
        <dbReference type="EMBL" id="AEO59620.1"/>
    </source>
</evidence>
<dbReference type="HOGENOM" id="CLU_015676_1_0_1"/>
<dbReference type="OMA" id="MHEFQIP"/>